<proteinExistence type="predicted"/>
<evidence type="ECO:0000313" key="1">
    <source>
        <dbReference type="EMBL" id="CAG8836029.1"/>
    </source>
</evidence>
<dbReference type="Proteomes" id="UP000789901">
    <property type="component" value="Unassembled WGS sequence"/>
</dbReference>
<keyword evidence="2" id="KW-1185">Reference proteome</keyword>
<dbReference type="EMBL" id="CAJVQB010052696">
    <property type="protein sequence ID" value="CAG8836029.1"/>
    <property type="molecule type" value="Genomic_DNA"/>
</dbReference>
<reference evidence="1 2" key="1">
    <citation type="submission" date="2021-06" db="EMBL/GenBank/DDBJ databases">
        <authorList>
            <person name="Kallberg Y."/>
            <person name="Tangrot J."/>
            <person name="Rosling A."/>
        </authorList>
    </citation>
    <scope>NUCLEOTIDE SEQUENCE [LARGE SCALE GENOMIC DNA]</scope>
    <source>
        <strain evidence="1 2">120-4 pot B 10/14</strain>
    </source>
</reference>
<gene>
    <name evidence="1" type="ORF">GMARGA_LOCUS32839</name>
</gene>
<evidence type="ECO:0000313" key="2">
    <source>
        <dbReference type="Proteomes" id="UP000789901"/>
    </source>
</evidence>
<comment type="caution">
    <text evidence="1">The sequence shown here is derived from an EMBL/GenBank/DDBJ whole genome shotgun (WGS) entry which is preliminary data.</text>
</comment>
<organism evidence="1 2">
    <name type="scientific">Gigaspora margarita</name>
    <dbReference type="NCBI Taxonomy" id="4874"/>
    <lineage>
        <taxon>Eukaryota</taxon>
        <taxon>Fungi</taxon>
        <taxon>Fungi incertae sedis</taxon>
        <taxon>Mucoromycota</taxon>
        <taxon>Glomeromycotina</taxon>
        <taxon>Glomeromycetes</taxon>
        <taxon>Diversisporales</taxon>
        <taxon>Gigasporaceae</taxon>
        <taxon>Gigaspora</taxon>
    </lineage>
</organism>
<sequence length="258" mass="30586">MLHTISYNTPLKTNGAINYKLSNKKYGIPFTNKEGKKDINVYIDPYKENTNRSLNNKKCDLCSQKLFSKCSIQIICEDIFYFNCFRSYIIKRCILKKSPIICCPNHLELIIVNEIYIEICSIYKHIYPRSFKVEILKDSIQNYEIDHNYARENALNQLEKNKNNFTYKQYLEPIEEIDDIFKFCSENLYKMITKKLELYKYILLIIYSSNDFDTKTFIDLVIKNTSNTSKLNGIKTFLSQCRISYNKNLENILYVKAL</sequence>
<name>A0ABN7WPH3_GIGMA</name>
<protein>
    <submittedName>
        <fullName evidence="1">12711_t:CDS:1</fullName>
    </submittedName>
</protein>
<accession>A0ABN7WPH3</accession>